<sequence>MRKWLLLHASLIAGAATASPCAGIDRTLTDAQKHAWAPVIAAQLHVANVDVLQVFRDGDWRVIYVDTHVSDNGFLFYRNDPLHGTYVTTWAGAAMKDEEASIGQWVQKNVPDIPARLTKCFAWHVTQDRDS</sequence>
<reference evidence="2 3" key="1">
    <citation type="submission" date="2018-12" db="EMBL/GenBank/DDBJ databases">
        <title>Dyella dinghuensis sp. nov. DHOA06 and Dyella choica sp. nov. 4M-K27, isolated from forest soil.</title>
        <authorList>
            <person name="Qiu L.-H."/>
            <person name="Gao Z.-H."/>
        </authorList>
    </citation>
    <scope>NUCLEOTIDE SEQUENCE [LARGE SCALE GENOMIC DNA]</scope>
    <source>
        <strain evidence="2 3">DHOA06</strain>
    </source>
</reference>
<dbReference type="EMBL" id="RYZR01000005">
    <property type="protein sequence ID" value="RUL64192.1"/>
    <property type="molecule type" value="Genomic_DNA"/>
</dbReference>
<proteinExistence type="predicted"/>
<organism evidence="2 3">
    <name type="scientific">Dyella dinghuensis</name>
    <dbReference type="NCBI Taxonomy" id="1920169"/>
    <lineage>
        <taxon>Bacteria</taxon>
        <taxon>Pseudomonadati</taxon>
        <taxon>Pseudomonadota</taxon>
        <taxon>Gammaproteobacteria</taxon>
        <taxon>Lysobacterales</taxon>
        <taxon>Rhodanobacteraceae</taxon>
        <taxon>Dyella</taxon>
    </lineage>
</organism>
<evidence type="ECO:0000313" key="3">
    <source>
        <dbReference type="Proteomes" id="UP000267077"/>
    </source>
</evidence>
<keyword evidence="1" id="KW-0732">Signal</keyword>
<dbReference type="AlphaFoldDB" id="A0A432LTC3"/>
<evidence type="ECO:0000256" key="1">
    <source>
        <dbReference type="SAM" id="SignalP"/>
    </source>
</evidence>
<keyword evidence="3" id="KW-1185">Reference proteome</keyword>
<gene>
    <name evidence="2" type="ORF">EKH79_09055</name>
</gene>
<comment type="caution">
    <text evidence="2">The sequence shown here is derived from an EMBL/GenBank/DDBJ whole genome shotgun (WGS) entry which is preliminary data.</text>
</comment>
<dbReference type="OrthoDB" id="5957568at2"/>
<accession>A0A432LTC3</accession>
<protein>
    <recommendedName>
        <fullName evidence="4">Lipoprotein</fullName>
    </recommendedName>
</protein>
<evidence type="ECO:0008006" key="4">
    <source>
        <dbReference type="Google" id="ProtNLM"/>
    </source>
</evidence>
<name>A0A432LTC3_9GAMM</name>
<dbReference type="RefSeq" id="WP_126673471.1">
    <property type="nucleotide sequence ID" value="NZ_RYZR01000005.1"/>
</dbReference>
<feature type="signal peptide" evidence="1">
    <location>
        <begin position="1"/>
        <end position="18"/>
    </location>
</feature>
<dbReference type="Proteomes" id="UP000267077">
    <property type="component" value="Unassembled WGS sequence"/>
</dbReference>
<feature type="chain" id="PRO_5019385467" description="Lipoprotein" evidence="1">
    <location>
        <begin position="19"/>
        <end position="131"/>
    </location>
</feature>
<evidence type="ECO:0000313" key="2">
    <source>
        <dbReference type="EMBL" id="RUL64192.1"/>
    </source>
</evidence>